<dbReference type="PANTHER" id="PTHR13696:SF96">
    <property type="entry name" value="COBQ_COBB_MIND_PARA NUCLEOTIDE BINDING DOMAIN-CONTAINING PROTEIN"/>
    <property type="match status" value="1"/>
</dbReference>
<evidence type="ECO:0000313" key="2">
    <source>
        <dbReference type="EMBL" id="VAX10412.1"/>
    </source>
</evidence>
<dbReference type="AlphaFoldDB" id="A0A3B1B2Q3"/>
<dbReference type="SUPFAM" id="SSF52540">
    <property type="entry name" value="P-loop containing nucleoside triphosphate hydrolases"/>
    <property type="match status" value="1"/>
</dbReference>
<name>A0A3B1B2Q3_9ZZZZ</name>
<dbReference type="Pfam" id="PF01656">
    <property type="entry name" value="CbiA"/>
    <property type="match status" value="1"/>
</dbReference>
<proteinExistence type="predicted"/>
<dbReference type="InterPro" id="IPR027417">
    <property type="entry name" value="P-loop_NTPase"/>
</dbReference>
<dbReference type="Gene3D" id="3.40.50.300">
    <property type="entry name" value="P-loop containing nucleotide triphosphate hydrolases"/>
    <property type="match status" value="1"/>
</dbReference>
<gene>
    <name evidence="2" type="ORF">MNBD_GAMMA25-2515</name>
</gene>
<dbReference type="PANTHER" id="PTHR13696">
    <property type="entry name" value="P-LOOP CONTAINING NUCLEOSIDE TRIPHOSPHATE HYDROLASE"/>
    <property type="match status" value="1"/>
</dbReference>
<accession>A0A3B1B2Q3</accession>
<feature type="domain" description="CobQ/CobB/MinD/ParA nucleotide binding" evidence="1">
    <location>
        <begin position="51"/>
        <end position="236"/>
    </location>
</feature>
<dbReference type="EMBL" id="UOFY01000050">
    <property type="protein sequence ID" value="VAX10412.1"/>
    <property type="molecule type" value="Genomic_DNA"/>
</dbReference>
<dbReference type="CDD" id="cd02042">
    <property type="entry name" value="ParAB_family"/>
    <property type="match status" value="1"/>
</dbReference>
<dbReference type="InterPro" id="IPR050678">
    <property type="entry name" value="DNA_Partitioning_ATPase"/>
</dbReference>
<protein>
    <recommendedName>
        <fullName evidence="1">CobQ/CobB/MinD/ParA nucleotide binding domain-containing protein</fullName>
    </recommendedName>
</protein>
<sequence length="275" mass="30925">MALPYPLFWLKSSTGYAADALVAGFVADKSVDKWRFPLISGEYCDSKMQKIIVLNSKGGCGKTTIATNLASLYAQQDFVTALMDYDPQGSSMRWLSLRPQDDKKIFGVQAHRQPGSAQTRAFQLRLPHTTERVVIDAPAGVSGQALVDFICQVNVLLIPVLPSPIDIHAATTFIKELLLVGKIRSHGVRVGVLANRTRKNTRVYQSLERFLTSLKLPLIASLRDTQHYVHAAERGIGVHELWDKRAEQDRLQWQQIMTWLEDNRAMIAKHQRHVP</sequence>
<organism evidence="2">
    <name type="scientific">hydrothermal vent metagenome</name>
    <dbReference type="NCBI Taxonomy" id="652676"/>
    <lineage>
        <taxon>unclassified sequences</taxon>
        <taxon>metagenomes</taxon>
        <taxon>ecological metagenomes</taxon>
    </lineage>
</organism>
<reference evidence="2" key="1">
    <citation type="submission" date="2018-06" db="EMBL/GenBank/DDBJ databases">
        <authorList>
            <person name="Zhirakovskaya E."/>
        </authorList>
    </citation>
    <scope>NUCLEOTIDE SEQUENCE</scope>
</reference>
<evidence type="ECO:0000259" key="1">
    <source>
        <dbReference type="Pfam" id="PF01656"/>
    </source>
</evidence>
<dbReference type="InterPro" id="IPR002586">
    <property type="entry name" value="CobQ/CobB/MinD/ParA_Nub-bd_dom"/>
</dbReference>